<evidence type="ECO:0000256" key="5">
    <source>
        <dbReference type="ARBA" id="ARBA00022448"/>
    </source>
</evidence>
<keyword evidence="13 16" id="KW-0472">Membrane</keyword>
<accession>A0A3G1CBX1</accession>
<reference evidence="17" key="1">
    <citation type="submission" date="2015-03" db="EMBL/GenBank/DDBJ databases">
        <title>Phylogeny of Chinese stag beetles (Coleoptera:Lucanidae).</title>
        <authorList>
            <person name="Wu Y.Y."/>
            <person name="Cao Y.Y."/>
            <person name="Wan X."/>
        </authorList>
    </citation>
    <scope>NUCLEOTIDE SEQUENCE</scope>
</reference>
<dbReference type="PANTHER" id="PTHR11435:SF1">
    <property type="entry name" value="NADH-UBIQUINONE OXIDOREDUCTASE CHAIN 6"/>
    <property type="match status" value="1"/>
</dbReference>
<comment type="catalytic activity">
    <reaction evidence="15">
        <text>a ubiquinone + NADH + 5 H(+)(in) = a ubiquinol + NAD(+) + 4 H(+)(out)</text>
        <dbReference type="Rhea" id="RHEA:29091"/>
        <dbReference type="Rhea" id="RHEA-COMP:9565"/>
        <dbReference type="Rhea" id="RHEA-COMP:9566"/>
        <dbReference type="ChEBI" id="CHEBI:15378"/>
        <dbReference type="ChEBI" id="CHEBI:16389"/>
        <dbReference type="ChEBI" id="CHEBI:17976"/>
        <dbReference type="ChEBI" id="CHEBI:57540"/>
        <dbReference type="ChEBI" id="CHEBI:57945"/>
        <dbReference type="EC" id="7.1.1.2"/>
    </reaction>
</comment>
<feature type="transmembrane region" description="Helical" evidence="16">
    <location>
        <begin position="46"/>
        <end position="66"/>
    </location>
</feature>
<organism evidence="17">
    <name type="scientific">Nigidionus parryi</name>
    <dbReference type="NCBI Taxonomy" id="618206"/>
    <lineage>
        <taxon>Eukaryota</taxon>
        <taxon>Metazoa</taxon>
        <taxon>Ecdysozoa</taxon>
        <taxon>Arthropoda</taxon>
        <taxon>Hexapoda</taxon>
        <taxon>Insecta</taxon>
        <taxon>Pterygota</taxon>
        <taxon>Neoptera</taxon>
        <taxon>Endopterygota</taxon>
        <taxon>Coleoptera</taxon>
        <taxon>Polyphaga</taxon>
        <taxon>Scarabaeiformia</taxon>
        <taxon>Lucanidae</taxon>
        <taxon>Lucaninae</taxon>
        <taxon>Nigidionus</taxon>
    </lineage>
</organism>
<evidence type="ECO:0000256" key="1">
    <source>
        <dbReference type="ARBA" id="ARBA00004225"/>
    </source>
</evidence>
<sequence>MMILMMSSIMISFVMVFVSHPLSMGLSLLFQSTLIALLSGMLNLSYWYSYILFLIMVGGMLVLFMYMTNTASNEKFIFSKPITIMVTLFVMSMLSFLMFSDSWKFIFPVFLHKMSIFDWNTLPSLNKFLNQPFISVSSLIIIYLLLTLVAIIKISNIKHGPLRHLN</sequence>
<geneLocation type="mitochondrion" evidence="17"/>
<evidence type="ECO:0000256" key="3">
    <source>
        <dbReference type="ARBA" id="ARBA00012944"/>
    </source>
</evidence>
<comment type="subcellular location">
    <subcellularLocation>
        <location evidence="1">Mitochondrion membrane</location>
        <topology evidence="1">Multi-pass membrane protein</topology>
    </subcellularLocation>
</comment>
<feature type="transmembrane region" description="Helical" evidence="16">
    <location>
        <begin position="133"/>
        <end position="154"/>
    </location>
</feature>
<keyword evidence="5" id="KW-0813">Transport</keyword>
<evidence type="ECO:0000256" key="9">
    <source>
        <dbReference type="ARBA" id="ARBA00022982"/>
    </source>
</evidence>
<evidence type="ECO:0000256" key="6">
    <source>
        <dbReference type="ARBA" id="ARBA00022660"/>
    </source>
</evidence>
<feature type="transmembrane region" description="Helical" evidence="16">
    <location>
        <begin position="78"/>
        <end position="99"/>
    </location>
</feature>
<evidence type="ECO:0000256" key="7">
    <source>
        <dbReference type="ARBA" id="ARBA00022692"/>
    </source>
</evidence>
<evidence type="ECO:0000256" key="15">
    <source>
        <dbReference type="ARBA" id="ARBA00049551"/>
    </source>
</evidence>
<keyword evidence="6" id="KW-0679">Respiratory chain</keyword>
<keyword evidence="10 16" id="KW-1133">Transmembrane helix</keyword>
<keyword evidence="9" id="KW-0249">Electron transport</keyword>
<evidence type="ECO:0000256" key="12">
    <source>
        <dbReference type="ARBA" id="ARBA00023128"/>
    </source>
</evidence>
<evidence type="ECO:0000256" key="11">
    <source>
        <dbReference type="ARBA" id="ARBA00023027"/>
    </source>
</evidence>
<evidence type="ECO:0000256" key="13">
    <source>
        <dbReference type="ARBA" id="ARBA00023136"/>
    </source>
</evidence>
<dbReference type="InterPro" id="IPR050269">
    <property type="entry name" value="ComplexI_Subunit6"/>
</dbReference>
<evidence type="ECO:0000256" key="2">
    <source>
        <dbReference type="ARBA" id="ARBA00005698"/>
    </source>
</evidence>
<name>A0A3G1CBX1_9SCAR</name>
<dbReference type="GO" id="GO:0031966">
    <property type="term" value="C:mitochondrial membrane"/>
    <property type="evidence" value="ECO:0007669"/>
    <property type="project" value="UniProtKB-SubCell"/>
</dbReference>
<evidence type="ECO:0000256" key="14">
    <source>
        <dbReference type="ARBA" id="ARBA00031019"/>
    </source>
</evidence>
<comment type="similarity">
    <text evidence="2">Belongs to the complex I subunit 6 family.</text>
</comment>
<keyword evidence="7 16" id="KW-0812">Transmembrane</keyword>
<keyword evidence="8" id="KW-1278">Translocase</keyword>
<evidence type="ECO:0000313" key="17">
    <source>
        <dbReference type="EMBL" id="AKR07182.1"/>
    </source>
</evidence>
<proteinExistence type="inferred from homology"/>
<keyword evidence="11" id="KW-0520">NAD</keyword>
<dbReference type="GO" id="GO:0008137">
    <property type="term" value="F:NADH dehydrogenase (ubiquinone) activity"/>
    <property type="evidence" value="ECO:0007669"/>
    <property type="project" value="UniProtKB-EC"/>
</dbReference>
<dbReference type="PANTHER" id="PTHR11435">
    <property type="entry name" value="NADH UBIQUINONE OXIDOREDUCTASE SUBUNIT ND6"/>
    <property type="match status" value="1"/>
</dbReference>
<dbReference type="EC" id="7.1.1.2" evidence="3"/>
<dbReference type="EMBL" id="KP987576">
    <property type="protein sequence ID" value="AKR07182.1"/>
    <property type="molecule type" value="Genomic_DNA"/>
</dbReference>
<keyword evidence="12 17" id="KW-0496">Mitochondrion</keyword>
<gene>
    <name evidence="17" type="primary">ND6</name>
</gene>
<evidence type="ECO:0000256" key="4">
    <source>
        <dbReference type="ARBA" id="ARBA00021095"/>
    </source>
</evidence>
<evidence type="ECO:0000256" key="10">
    <source>
        <dbReference type="ARBA" id="ARBA00022989"/>
    </source>
</evidence>
<dbReference type="AlphaFoldDB" id="A0A3G1CBX1"/>
<protein>
    <recommendedName>
        <fullName evidence="4">NADH-ubiquinone oxidoreductase chain 6</fullName>
        <ecNumber evidence="3">7.1.1.2</ecNumber>
    </recommendedName>
    <alternativeName>
        <fullName evidence="14">NADH dehydrogenase subunit 6</fullName>
    </alternativeName>
</protein>
<evidence type="ECO:0000256" key="8">
    <source>
        <dbReference type="ARBA" id="ARBA00022967"/>
    </source>
</evidence>
<evidence type="ECO:0000256" key="16">
    <source>
        <dbReference type="SAM" id="Phobius"/>
    </source>
</evidence>